<dbReference type="GO" id="GO:0006508">
    <property type="term" value="P:proteolysis"/>
    <property type="evidence" value="ECO:0007669"/>
    <property type="project" value="UniProtKB-KW"/>
</dbReference>
<dbReference type="InterPro" id="IPR001842">
    <property type="entry name" value="Peptidase_M36"/>
</dbReference>
<keyword evidence="17" id="KW-1185">Reference proteome</keyword>
<comment type="similarity">
    <text evidence="2 13">Belongs to the peptidase M36 family.</text>
</comment>
<evidence type="ECO:0000256" key="10">
    <source>
        <dbReference type="ARBA" id="ARBA00023145"/>
    </source>
</evidence>
<evidence type="ECO:0000259" key="15">
    <source>
        <dbReference type="Pfam" id="PF07504"/>
    </source>
</evidence>
<dbReference type="PANTHER" id="PTHR33478:SF1">
    <property type="entry name" value="EXTRACELLULAR METALLOPROTEINASE MEP"/>
    <property type="match status" value="1"/>
</dbReference>
<dbReference type="Gene3D" id="1.10.390.10">
    <property type="entry name" value="Neutral Protease Domain 2"/>
    <property type="match status" value="1"/>
</dbReference>
<feature type="binding site" evidence="12">
    <location>
        <position position="340"/>
    </location>
    <ligand>
        <name>Zn(2+)</name>
        <dbReference type="ChEBI" id="CHEBI:29105"/>
        <note>catalytic</note>
    </ligand>
</feature>
<keyword evidence="5 12" id="KW-0479">Metal-binding</keyword>
<keyword evidence="3 13" id="KW-0964">Secreted</keyword>
<keyword evidence="4 13" id="KW-0645">Protease</keyword>
<accession>A0A4P9XWJ3</accession>
<keyword evidence="9 13" id="KW-0482">Metalloprotease</keyword>
<evidence type="ECO:0000256" key="2">
    <source>
        <dbReference type="ARBA" id="ARBA00006006"/>
    </source>
</evidence>
<dbReference type="GO" id="GO:0005615">
    <property type="term" value="C:extracellular space"/>
    <property type="evidence" value="ECO:0007669"/>
    <property type="project" value="InterPro"/>
</dbReference>
<feature type="binding site" evidence="12">
    <location>
        <position position="344"/>
    </location>
    <ligand>
        <name>Zn(2+)</name>
        <dbReference type="ChEBI" id="CHEBI:29105"/>
        <note>catalytic</note>
    </ligand>
</feature>
<feature type="active site" evidence="11">
    <location>
        <position position="341"/>
    </location>
</feature>
<evidence type="ECO:0000256" key="5">
    <source>
        <dbReference type="ARBA" id="ARBA00022723"/>
    </source>
</evidence>
<evidence type="ECO:0000256" key="8">
    <source>
        <dbReference type="ARBA" id="ARBA00022833"/>
    </source>
</evidence>
<comment type="subcellular location">
    <subcellularLocation>
        <location evidence="1 13">Secreted</location>
    </subcellularLocation>
</comment>
<dbReference type="PRINTS" id="PR00999">
    <property type="entry name" value="FUNGALYSIN"/>
</dbReference>
<evidence type="ECO:0000256" key="4">
    <source>
        <dbReference type="ARBA" id="ARBA00022670"/>
    </source>
</evidence>
<evidence type="ECO:0000313" key="16">
    <source>
        <dbReference type="EMBL" id="RKP10694.1"/>
    </source>
</evidence>
<dbReference type="Gene3D" id="3.10.170.10">
    <property type="match status" value="1"/>
</dbReference>
<dbReference type="GO" id="GO:0008270">
    <property type="term" value="F:zinc ion binding"/>
    <property type="evidence" value="ECO:0007669"/>
    <property type="project" value="InterPro"/>
</dbReference>
<protein>
    <recommendedName>
        <fullName evidence="13">Extracellular metalloproteinase</fullName>
        <ecNumber evidence="13">3.4.24.-</ecNumber>
    </recommendedName>
    <alternativeName>
        <fullName evidence="13">Fungalysin</fullName>
    </alternativeName>
</protein>
<dbReference type="Proteomes" id="UP000271241">
    <property type="component" value="Unassembled WGS sequence"/>
</dbReference>
<feature type="domain" description="FTP" evidence="15">
    <location>
        <begin position="2"/>
        <end position="48"/>
    </location>
</feature>
<comment type="cofactor">
    <cofactor evidence="12">
        <name>Zn(2+)</name>
        <dbReference type="ChEBI" id="CHEBI:29105"/>
    </cofactor>
    <text evidence="12">Binds 1 zinc ion per subunit.</text>
</comment>
<dbReference type="Pfam" id="PF07504">
    <property type="entry name" value="FTP"/>
    <property type="match status" value="1"/>
</dbReference>
<evidence type="ECO:0000256" key="1">
    <source>
        <dbReference type="ARBA" id="ARBA00004613"/>
    </source>
</evidence>
<dbReference type="AlphaFoldDB" id="A0A4P9XWJ3"/>
<evidence type="ECO:0000256" key="11">
    <source>
        <dbReference type="PIRSR" id="PIRSR601842-1"/>
    </source>
</evidence>
<sequence>MVTDAYQSSNHVAHVYFRQLLDGVPILNGNAAVHVDAQGQIVAFSSSFQKAPIPPYNASAPSQPAEAFKVIDRLFRHASNSAASTSSHKTRVRRATIDDVPYATGPVTAAFAYLHLDASRTVPIWAFNLPTLSNYYHIQVAATGERILALSSWTYNAQNSTDPMGPLCAPKSGMPCPASAPGTKDLTCTLYMTTVGNNVYAQENWINRTMSTQRENLTLAGDRPSGGPSLTFDFPFNASAEPLENQNASTTNLFYLINYMHDLFYAYGFDEAAGNFQEFNFDRGGLGGDALIADSLDTGGENNADMTVPPDGERPRLRVHLYNYTQPDRDAAFANDVVVHEYTHGLTARLTGGPSNVDCLVQDEDLGLAEGWSDFVALWLQAAAHTIEENAANTTRNATVGNRLRLYDYSTDTTYNPTNYSLVNDAYWRDAHRLGMIWAMMLYEMYWELVDNYGFTPDLTSADTTKGNTLALQLVVDGLKLQPCRPTFISARDAILLADRLSTDGLHQCAIWRAFARRGLGVNAGPIMAFNRSATDAESSTVASDAVPEECADSAGASSSATSAR</sequence>
<gene>
    <name evidence="16" type="ORF">THASP1DRAFT_12474</name>
</gene>
<organism evidence="16 17">
    <name type="scientific">Thamnocephalis sphaerospora</name>
    <dbReference type="NCBI Taxonomy" id="78915"/>
    <lineage>
        <taxon>Eukaryota</taxon>
        <taxon>Fungi</taxon>
        <taxon>Fungi incertae sedis</taxon>
        <taxon>Zoopagomycota</taxon>
        <taxon>Zoopagomycotina</taxon>
        <taxon>Zoopagomycetes</taxon>
        <taxon>Zoopagales</taxon>
        <taxon>Sigmoideomycetaceae</taxon>
        <taxon>Thamnocephalis</taxon>
    </lineage>
</organism>
<evidence type="ECO:0000256" key="14">
    <source>
        <dbReference type="SAM" id="MobiDB-lite"/>
    </source>
</evidence>
<dbReference type="EMBL" id="KZ992441">
    <property type="protein sequence ID" value="RKP10694.1"/>
    <property type="molecule type" value="Genomic_DNA"/>
</dbReference>
<reference evidence="17" key="1">
    <citation type="journal article" date="2018" name="Nat. Microbiol.">
        <title>Leveraging single-cell genomics to expand the fungal tree of life.</title>
        <authorList>
            <person name="Ahrendt S.R."/>
            <person name="Quandt C.A."/>
            <person name="Ciobanu D."/>
            <person name="Clum A."/>
            <person name="Salamov A."/>
            <person name="Andreopoulos B."/>
            <person name="Cheng J.F."/>
            <person name="Woyke T."/>
            <person name="Pelin A."/>
            <person name="Henrissat B."/>
            <person name="Reynolds N.K."/>
            <person name="Benny G.L."/>
            <person name="Smith M.E."/>
            <person name="James T.Y."/>
            <person name="Grigoriev I.V."/>
        </authorList>
    </citation>
    <scope>NUCLEOTIDE SEQUENCE [LARGE SCALE GENOMIC DNA]</scope>
    <source>
        <strain evidence="17">RSA 1356</strain>
    </source>
</reference>
<keyword evidence="8 12" id="KW-0862">Zinc</keyword>
<evidence type="ECO:0000256" key="7">
    <source>
        <dbReference type="ARBA" id="ARBA00022801"/>
    </source>
</evidence>
<dbReference type="InterPro" id="IPR011096">
    <property type="entry name" value="FTP_domain"/>
</dbReference>
<proteinExistence type="inferred from homology"/>
<evidence type="ECO:0000313" key="17">
    <source>
        <dbReference type="Proteomes" id="UP000271241"/>
    </source>
</evidence>
<dbReference type="GO" id="GO:0004222">
    <property type="term" value="F:metalloendopeptidase activity"/>
    <property type="evidence" value="ECO:0007669"/>
    <property type="project" value="InterPro"/>
</dbReference>
<keyword evidence="7 13" id="KW-0378">Hydrolase</keyword>
<dbReference type="CDD" id="cd09596">
    <property type="entry name" value="M36"/>
    <property type="match status" value="1"/>
</dbReference>
<feature type="region of interest" description="Disordered" evidence="14">
    <location>
        <begin position="539"/>
        <end position="565"/>
    </location>
</feature>
<feature type="binding site" evidence="12">
    <location>
        <position position="370"/>
    </location>
    <ligand>
        <name>Zn(2+)</name>
        <dbReference type="ChEBI" id="CHEBI:29105"/>
        <note>catalytic</note>
    </ligand>
</feature>
<dbReference type="SUPFAM" id="SSF55486">
    <property type="entry name" value="Metalloproteases ('zincins'), catalytic domain"/>
    <property type="match status" value="1"/>
</dbReference>
<keyword evidence="10 13" id="KW-0865">Zymogen</keyword>
<evidence type="ECO:0000256" key="3">
    <source>
        <dbReference type="ARBA" id="ARBA00022525"/>
    </source>
</evidence>
<evidence type="ECO:0000256" key="9">
    <source>
        <dbReference type="ARBA" id="ARBA00023049"/>
    </source>
</evidence>
<name>A0A4P9XWJ3_9FUNG</name>
<dbReference type="OrthoDB" id="3227768at2759"/>
<dbReference type="EC" id="3.4.24.-" evidence="13"/>
<keyword evidence="6" id="KW-0732">Signal</keyword>
<feature type="compositionally biased region" description="Low complexity" evidence="14">
    <location>
        <begin position="553"/>
        <end position="565"/>
    </location>
</feature>
<dbReference type="PANTHER" id="PTHR33478">
    <property type="entry name" value="EXTRACELLULAR METALLOPROTEINASE MEP"/>
    <property type="match status" value="1"/>
</dbReference>
<dbReference type="InterPro" id="IPR050371">
    <property type="entry name" value="Fungal_virulence_M36"/>
</dbReference>
<evidence type="ECO:0000256" key="6">
    <source>
        <dbReference type="ARBA" id="ARBA00022729"/>
    </source>
</evidence>
<dbReference type="InterPro" id="IPR027268">
    <property type="entry name" value="Peptidase_M4/M1_CTD_sf"/>
</dbReference>
<evidence type="ECO:0000256" key="13">
    <source>
        <dbReference type="RuleBase" id="RU364017"/>
    </source>
</evidence>
<dbReference type="Pfam" id="PF02128">
    <property type="entry name" value="Peptidase_M36"/>
    <property type="match status" value="1"/>
</dbReference>
<evidence type="ECO:0000256" key="12">
    <source>
        <dbReference type="PIRSR" id="PIRSR601842-2"/>
    </source>
</evidence>